<evidence type="ECO:0000313" key="2">
    <source>
        <dbReference type="EMBL" id="ATL72525.1"/>
    </source>
</evidence>
<dbReference type="Pfam" id="PF13560">
    <property type="entry name" value="HTH_31"/>
    <property type="match status" value="1"/>
</dbReference>
<sequence length="459" mass="48446">MNSAPSALDHSLAGSGTGFVRQTNTCNARICAYHGEWPPRCSEGELTMIETEDRYIGRQVATLRNRRGMTQQVLADLLGISRSQLAKYESGLQPLDSRKMLYAIAEALQVSIADLTGHAEDKHLSSASVFHAAVPRIEAALLSAGHVDDVRAPATVAVLAQTADLALDLRMAGDLSKLGSLLPDLITDCYRRTVDGPEPDRNVAWSALARAAFATALASKGLGYTSLAWNAARVTAEAAGIIGDKVALAASEFVSSQVLLAMPGSLPAALGRIQAATDRMQTDLSGTPEGLQLYGMLNLQGALTSAALGRDSADHLAEARETASRTGESDESAFRLDFGPSNAAIWGMSVALEEGRGGAAVALATEVDPTAIGTAERQARFFIEQGRGHAMEGQYAEAMAALLRAETIAPQYVRSRVVVRELVGYMLRKARRDLTAGELGKLAQRVGAIPAPAGLSHLS</sequence>
<evidence type="ECO:0000313" key="3">
    <source>
        <dbReference type="Proteomes" id="UP000221961"/>
    </source>
</evidence>
<dbReference type="CDD" id="cd00093">
    <property type="entry name" value="HTH_XRE"/>
    <property type="match status" value="1"/>
</dbReference>
<dbReference type="SMART" id="SM00530">
    <property type="entry name" value="HTH_XRE"/>
    <property type="match status" value="1"/>
</dbReference>
<dbReference type="KEGG" id="ntp:CRH09_39845"/>
<evidence type="ECO:0000259" key="1">
    <source>
        <dbReference type="PROSITE" id="PS50943"/>
    </source>
</evidence>
<dbReference type="EMBL" id="CP023779">
    <property type="protein sequence ID" value="ATL72525.1"/>
    <property type="molecule type" value="Genomic_DNA"/>
</dbReference>
<protein>
    <recommendedName>
        <fullName evidence="1">HTH cro/C1-type domain-containing protein</fullName>
    </recommendedName>
</protein>
<dbReference type="InterPro" id="IPR001387">
    <property type="entry name" value="Cro/C1-type_HTH"/>
</dbReference>
<organism evidence="2 3">
    <name type="scientific">Nocardia terpenica</name>
    <dbReference type="NCBI Taxonomy" id="455432"/>
    <lineage>
        <taxon>Bacteria</taxon>
        <taxon>Bacillati</taxon>
        <taxon>Actinomycetota</taxon>
        <taxon>Actinomycetes</taxon>
        <taxon>Mycobacteriales</taxon>
        <taxon>Nocardiaceae</taxon>
        <taxon>Nocardia</taxon>
    </lineage>
</organism>
<dbReference type="InterPro" id="IPR010982">
    <property type="entry name" value="Lambda_DNA-bd_dom_sf"/>
</dbReference>
<proteinExistence type="predicted"/>
<dbReference type="AlphaFoldDB" id="A0A291RYW7"/>
<reference evidence="2 3" key="1">
    <citation type="submission" date="2017-10" db="EMBL/GenBank/DDBJ databases">
        <title>Comparative genomics between pathogenic Norcardia.</title>
        <authorList>
            <person name="Zeng L."/>
        </authorList>
    </citation>
    <scope>NUCLEOTIDE SEQUENCE [LARGE SCALE GENOMIC DNA]</scope>
    <source>
        <strain evidence="2 3">NC_YFY_NT001</strain>
        <plasmid evidence="3">Plasmid p_nc_yfy_nt001</plasmid>
    </source>
</reference>
<gene>
    <name evidence="2" type="ORF">CRH09_39845</name>
</gene>
<keyword evidence="2" id="KW-0614">Plasmid</keyword>
<accession>A0A291RYW7</accession>
<feature type="domain" description="HTH cro/C1-type" evidence="1">
    <location>
        <begin position="60"/>
        <end position="115"/>
    </location>
</feature>
<geneLocation type="plasmid" evidence="3">
    <name>p_nc_yfy_nt001</name>
</geneLocation>
<dbReference type="PROSITE" id="PS50943">
    <property type="entry name" value="HTH_CROC1"/>
    <property type="match status" value="1"/>
</dbReference>
<dbReference type="Gene3D" id="1.10.260.40">
    <property type="entry name" value="lambda repressor-like DNA-binding domains"/>
    <property type="match status" value="1"/>
</dbReference>
<dbReference type="Proteomes" id="UP000221961">
    <property type="component" value="Plasmid p_NC_YFY_NT001"/>
</dbReference>
<name>A0A291RYW7_9NOCA</name>
<dbReference type="SUPFAM" id="SSF47413">
    <property type="entry name" value="lambda repressor-like DNA-binding domains"/>
    <property type="match status" value="1"/>
</dbReference>
<dbReference type="GO" id="GO:0003677">
    <property type="term" value="F:DNA binding"/>
    <property type="evidence" value="ECO:0007669"/>
    <property type="project" value="InterPro"/>
</dbReference>